<dbReference type="EMBL" id="AP022871">
    <property type="protein sequence ID" value="BCB84177.1"/>
    <property type="molecule type" value="Genomic_DNA"/>
</dbReference>
<reference evidence="1 2" key="2">
    <citation type="submission" date="2020-03" db="EMBL/GenBank/DDBJ databases">
        <authorList>
            <person name="Ichikawa N."/>
            <person name="Kimura A."/>
            <person name="Kitahashi Y."/>
            <person name="Uohara A."/>
        </authorList>
    </citation>
    <scope>NUCLEOTIDE SEQUENCE [LARGE SCALE GENOMIC DNA]</scope>
    <source>
        <strain evidence="1 2">NBRC 105367</strain>
    </source>
</reference>
<dbReference type="KEGG" id="psuu:Psuf_014900"/>
<protein>
    <recommendedName>
        <fullName evidence="3">DUF1800 domain-containing protein</fullName>
    </recommendedName>
</protein>
<sequence length="427" mass="47625">MSAFAYLRFMADVALLLRRAGFGPTAAELAAATQTGYGPTVSGLFAPVGPDVGATDAPMPKLGLDPFARLLTPTPAQTEKAHAQRKSQLELISRWWLDRMVVAHHQAVEKLQFFWQGHWATKVGSAQLMLGQHKALRNSRDFVEMAHRMVGDRALVYWLDGQHNKKNAPNENLARELCELFLLGIGRYTEKDVKEAARALTGYRVALDKEELVFDPQHHDNGAKTILGKTADFNPRGLVDLLLKQPACPRFIATRLWYRYASSSEPVPEGVREAMAAQFPRPMAMLRALFEDEAFAETRGTMVKQPVEWFVGALRQLGLRPVRLKPEEFTRLYWALESLGQRPFAPPSVGGWPAGTAWLTSAAANVKLAIAKQLADLVDPSRLTPEDVAYLLCVDKWTDRTYAVLRGVREPRLLLTLGLVSPEYQVT</sequence>
<name>A0A6F8YDP0_9ACTN</name>
<dbReference type="AlphaFoldDB" id="A0A6F8YDP0"/>
<dbReference type="Proteomes" id="UP000503011">
    <property type="component" value="Chromosome"/>
</dbReference>
<dbReference type="RefSeq" id="WP_232074611.1">
    <property type="nucleotide sequence ID" value="NZ_AP022871.1"/>
</dbReference>
<reference evidence="1 2" key="1">
    <citation type="submission" date="2020-03" db="EMBL/GenBank/DDBJ databases">
        <title>Whole genome shotgun sequence of Phytohabitans suffuscus NBRC 105367.</title>
        <authorList>
            <person name="Komaki H."/>
            <person name="Tamura T."/>
        </authorList>
    </citation>
    <scope>NUCLEOTIDE SEQUENCE [LARGE SCALE GENOMIC DNA]</scope>
    <source>
        <strain evidence="1 2">NBRC 105367</strain>
    </source>
</reference>
<evidence type="ECO:0008006" key="3">
    <source>
        <dbReference type="Google" id="ProtNLM"/>
    </source>
</evidence>
<proteinExistence type="predicted"/>
<keyword evidence="2" id="KW-1185">Reference proteome</keyword>
<gene>
    <name evidence="1" type="ORF">Psuf_014900</name>
</gene>
<dbReference type="Pfam" id="PF08811">
    <property type="entry name" value="DUF1800"/>
    <property type="match status" value="1"/>
</dbReference>
<evidence type="ECO:0000313" key="1">
    <source>
        <dbReference type="EMBL" id="BCB84177.1"/>
    </source>
</evidence>
<evidence type="ECO:0000313" key="2">
    <source>
        <dbReference type="Proteomes" id="UP000503011"/>
    </source>
</evidence>
<dbReference type="InterPro" id="IPR014917">
    <property type="entry name" value="DUF1800"/>
</dbReference>
<organism evidence="1 2">
    <name type="scientific">Phytohabitans suffuscus</name>
    <dbReference type="NCBI Taxonomy" id="624315"/>
    <lineage>
        <taxon>Bacteria</taxon>
        <taxon>Bacillati</taxon>
        <taxon>Actinomycetota</taxon>
        <taxon>Actinomycetes</taxon>
        <taxon>Micromonosporales</taxon>
        <taxon>Micromonosporaceae</taxon>
    </lineage>
</organism>
<accession>A0A6F8YDP0</accession>